<evidence type="ECO:0000313" key="2">
    <source>
        <dbReference type="Proteomes" id="UP001163046"/>
    </source>
</evidence>
<organism evidence="1 2">
    <name type="scientific">Desmophyllum pertusum</name>
    <dbReference type="NCBI Taxonomy" id="174260"/>
    <lineage>
        <taxon>Eukaryota</taxon>
        <taxon>Metazoa</taxon>
        <taxon>Cnidaria</taxon>
        <taxon>Anthozoa</taxon>
        <taxon>Hexacorallia</taxon>
        <taxon>Scleractinia</taxon>
        <taxon>Caryophylliina</taxon>
        <taxon>Caryophylliidae</taxon>
        <taxon>Desmophyllum</taxon>
    </lineage>
</organism>
<reference evidence="1" key="1">
    <citation type="submission" date="2023-01" db="EMBL/GenBank/DDBJ databases">
        <title>Genome assembly of the deep-sea coral Lophelia pertusa.</title>
        <authorList>
            <person name="Herrera S."/>
            <person name="Cordes E."/>
        </authorList>
    </citation>
    <scope>NUCLEOTIDE SEQUENCE</scope>
    <source>
        <strain evidence="1">USNM1676648</strain>
        <tissue evidence="1">Polyp</tissue>
    </source>
</reference>
<gene>
    <name evidence="1" type="ORF">OS493_018790</name>
</gene>
<sequence length="177" mass="20170">MRRSVVFKTSEDKVLAVVEDVSEDETLSSVRQRAQKMYPCDNYYYVLFGIPLKAKQEAAVASPSTSSGASEHEFKVAKMQRFSDAEIEENTELFSKERMRFHNGMVDKSEIDESLSDWGPQELLGVVETSWVMTKTELLKLKVKEILSEDISSTTDCQGRDKVLMRAFNTLEKAHLM</sequence>
<dbReference type="EMBL" id="MU826360">
    <property type="protein sequence ID" value="KAJ7378996.1"/>
    <property type="molecule type" value="Genomic_DNA"/>
</dbReference>
<dbReference type="Proteomes" id="UP001163046">
    <property type="component" value="Unassembled WGS sequence"/>
</dbReference>
<evidence type="ECO:0000313" key="1">
    <source>
        <dbReference type="EMBL" id="KAJ7378996.1"/>
    </source>
</evidence>
<proteinExistence type="predicted"/>
<accession>A0A9W9ZCJ8</accession>
<keyword evidence="2" id="KW-1185">Reference proteome</keyword>
<dbReference type="AlphaFoldDB" id="A0A9W9ZCJ8"/>
<comment type="caution">
    <text evidence="1">The sequence shown here is derived from an EMBL/GenBank/DDBJ whole genome shotgun (WGS) entry which is preliminary data.</text>
</comment>
<protein>
    <submittedName>
        <fullName evidence="1">Uncharacterized protein</fullName>
    </submittedName>
</protein>
<name>A0A9W9ZCJ8_9CNID</name>
<dbReference type="OrthoDB" id="6012611at2759"/>